<dbReference type="Proteomes" id="UP000037904">
    <property type="component" value="Unassembled WGS sequence"/>
</dbReference>
<keyword evidence="2" id="KW-1185">Reference proteome</keyword>
<evidence type="ECO:0000313" key="2">
    <source>
        <dbReference type="Proteomes" id="UP000037904"/>
    </source>
</evidence>
<evidence type="ECO:0000313" key="1">
    <source>
        <dbReference type="EMBL" id="KPA35474.1"/>
    </source>
</evidence>
<dbReference type="AlphaFoldDB" id="A0A0N0V4K2"/>
<dbReference type="OrthoDB" id="5096009at2759"/>
<dbReference type="SUPFAM" id="SSF58100">
    <property type="entry name" value="Bacterial hemolysins"/>
    <property type="match status" value="1"/>
</dbReference>
<gene>
    <name evidence="1" type="ORF">FLAG1_11819</name>
</gene>
<comment type="caution">
    <text evidence="1">The sequence shown here is derived from an EMBL/GenBank/DDBJ whole genome shotgun (WGS) entry which is preliminary data.</text>
</comment>
<name>A0A0N0V4K2_FUSLA</name>
<protein>
    <submittedName>
        <fullName evidence="1">Uncharacterized protein</fullName>
    </submittedName>
</protein>
<accession>A0A0N0V4K2</accession>
<reference evidence="1 2" key="1">
    <citation type="submission" date="2015-04" db="EMBL/GenBank/DDBJ databases">
        <title>The draft genome sequence of Fusarium langsethiae, a T-2/HT-2 mycotoxin producer.</title>
        <authorList>
            <person name="Lysoe E."/>
            <person name="Divon H.H."/>
            <person name="Terzi V."/>
            <person name="Orru L."/>
            <person name="Lamontanara A."/>
            <person name="Kolseth A.-K."/>
            <person name="Frandsen R.J."/>
            <person name="Nielsen K."/>
            <person name="Thrane U."/>
        </authorList>
    </citation>
    <scope>NUCLEOTIDE SEQUENCE [LARGE SCALE GENOMIC DNA]</scope>
    <source>
        <strain evidence="1 2">Fl201059</strain>
    </source>
</reference>
<dbReference type="Gene3D" id="1.20.1170.10">
    <property type="match status" value="1"/>
</dbReference>
<dbReference type="EMBL" id="JXCE01001090">
    <property type="protein sequence ID" value="KPA35474.1"/>
    <property type="molecule type" value="Genomic_DNA"/>
</dbReference>
<organism evidence="1 2">
    <name type="scientific">Fusarium langsethiae</name>
    <dbReference type="NCBI Taxonomy" id="179993"/>
    <lineage>
        <taxon>Eukaryota</taxon>
        <taxon>Fungi</taxon>
        <taxon>Dikarya</taxon>
        <taxon>Ascomycota</taxon>
        <taxon>Pezizomycotina</taxon>
        <taxon>Sordariomycetes</taxon>
        <taxon>Hypocreomycetidae</taxon>
        <taxon>Hypocreales</taxon>
        <taxon>Nectriaceae</taxon>
        <taxon>Fusarium</taxon>
    </lineage>
</organism>
<proteinExistence type="predicted"/>
<sequence length="444" mass="48572">MSATTTMTANSAPLTHDVGEALEKAFTNVTGNLTETVEIVDNNGASTGKKKPRFIIQSHGYLDVRAYVAAGLAFPKDAGTFESLHPKDGLKPLNDLDPNVYQLQQETENVMVRVYDSCDDFNKNSLPNFRTITNETIVVSQLAIQNLTGLGDGSFQAMLNILTDDKYSEPGSEETDEFQGAAQTASDILFDMSKTAKEKAETIKGLAGSITSYGNKVQTIKDDVDKVVTKFQGEEAKDGQAAVAGIMSKLNTELENCRTALKKAVDDANSAKADYDYDKKVADTSVAYIWIPFFGWISGTTVLITYNKKAQAAWNEYQKQLGLQSDDKKEIASLEAVIGAVNMLSQQNKTMSDQISRAQVALKEIQKVFEEMGRDLERAAELMGAAKGYVRKSLFARKRVIKSRIDEAVKDYQDTIDAAQELLDTDSNIQTSGITPDVSAPKVE</sequence>